<dbReference type="Proteomes" id="UP001499978">
    <property type="component" value="Unassembled WGS sequence"/>
</dbReference>
<dbReference type="EMBL" id="BAAARY010000009">
    <property type="protein sequence ID" value="GAA2524180.1"/>
    <property type="molecule type" value="Genomic_DNA"/>
</dbReference>
<organism evidence="1 2">
    <name type="scientific">Pilimelia columellifera subsp. columellifera</name>
    <dbReference type="NCBI Taxonomy" id="706583"/>
    <lineage>
        <taxon>Bacteria</taxon>
        <taxon>Bacillati</taxon>
        <taxon>Actinomycetota</taxon>
        <taxon>Actinomycetes</taxon>
        <taxon>Micromonosporales</taxon>
        <taxon>Micromonosporaceae</taxon>
        <taxon>Pilimelia</taxon>
    </lineage>
</organism>
<evidence type="ECO:0000313" key="2">
    <source>
        <dbReference type="Proteomes" id="UP001499978"/>
    </source>
</evidence>
<sequence length="141" mass="15096">MLTVVGALVTVELAQDAPERDLPWIITFGPLDDDGSWDPVVCGPYERPHALALAQDVVADDQLIAVVEPLLPKVSVDEIRGEIDAARRLGAAEADDYLDDPFDDDDEDIDAVHSLDEGHGAPPPSAADVRAGFARIFARLG</sequence>
<gene>
    <name evidence="1" type="ORF">GCM10010201_23370</name>
</gene>
<accession>A0ABP6AV18</accession>
<proteinExistence type="predicted"/>
<name>A0ABP6AV18_9ACTN</name>
<keyword evidence="2" id="KW-1185">Reference proteome</keyword>
<reference evidence="2" key="1">
    <citation type="journal article" date="2019" name="Int. J. Syst. Evol. Microbiol.">
        <title>The Global Catalogue of Microorganisms (GCM) 10K type strain sequencing project: providing services to taxonomists for standard genome sequencing and annotation.</title>
        <authorList>
            <consortium name="The Broad Institute Genomics Platform"/>
            <consortium name="The Broad Institute Genome Sequencing Center for Infectious Disease"/>
            <person name="Wu L."/>
            <person name="Ma J."/>
        </authorList>
    </citation>
    <scope>NUCLEOTIDE SEQUENCE [LARGE SCALE GENOMIC DNA]</scope>
    <source>
        <strain evidence="2">JCM 3367</strain>
    </source>
</reference>
<protein>
    <submittedName>
        <fullName evidence="1">Uncharacterized protein</fullName>
    </submittedName>
</protein>
<comment type="caution">
    <text evidence="1">The sequence shown here is derived from an EMBL/GenBank/DDBJ whole genome shotgun (WGS) entry which is preliminary data.</text>
</comment>
<evidence type="ECO:0000313" key="1">
    <source>
        <dbReference type="EMBL" id="GAA2524180.1"/>
    </source>
</evidence>